<dbReference type="InterPro" id="IPR009000">
    <property type="entry name" value="Transl_B-barrel_sf"/>
</dbReference>
<dbReference type="EMBL" id="JACRTG010000019">
    <property type="protein sequence ID" value="MBC8588394.1"/>
    <property type="molecule type" value="Genomic_DNA"/>
</dbReference>
<dbReference type="SUPFAM" id="SSF50447">
    <property type="entry name" value="Translation proteins"/>
    <property type="match status" value="1"/>
</dbReference>
<dbReference type="HAMAP" id="MF_00071">
    <property type="entry name" value="LepA"/>
    <property type="match status" value="1"/>
</dbReference>
<dbReference type="CDD" id="cd01890">
    <property type="entry name" value="LepA"/>
    <property type="match status" value="1"/>
</dbReference>
<feature type="binding site" evidence="12">
    <location>
        <begin position="136"/>
        <end position="139"/>
    </location>
    <ligand>
        <name>GTP</name>
        <dbReference type="ChEBI" id="CHEBI:37565"/>
    </ligand>
</feature>
<comment type="subcellular location">
    <subcellularLocation>
        <location evidence="12">Cell membrane</location>
        <topology evidence="12">Peripheral membrane protein</topology>
        <orientation evidence="12">Cytoplasmic side</orientation>
    </subcellularLocation>
</comment>
<comment type="catalytic activity">
    <reaction evidence="8 12">
        <text>GTP + H2O = GDP + phosphate + H(+)</text>
        <dbReference type="Rhea" id="RHEA:19669"/>
        <dbReference type="ChEBI" id="CHEBI:15377"/>
        <dbReference type="ChEBI" id="CHEBI:15378"/>
        <dbReference type="ChEBI" id="CHEBI:37565"/>
        <dbReference type="ChEBI" id="CHEBI:43474"/>
        <dbReference type="ChEBI" id="CHEBI:58189"/>
        <dbReference type="EC" id="3.6.5.n1"/>
    </reaction>
</comment>
<dbReference type="NCBIfam" id="TIGR01393">
    <property type="entry name" value="lepA"/>
    <property type="match status" value="1"/>
</dbReference>
<dbReference type="EC" id="3.6.5.n1" evidence="11 12"/>
<accession>A0A926EXV4</accession>
<dbReference type="FunFam" id="3.40.50.300:FF:000078">
    <property type="entry name" value="Elongation factor 4"/>
    <property type="match status" value="1"/>
</dbReference>
<dbReference type="SMART" id="SM00838">
    <property type="entry name" value="EFG_C"/>
    <property type="match status" value="1"/>
</dbReference>
<dbReference type="AlphaFoldDB" id="A0A926EXV4"/>
<dbReference type="InterPro" id="IPR000795">
    <property type="entry name" value="T_Tr_GTP-bd_dom"/>
</dbReference>
<dbReference type="FunFam" id="3.30.70.2570:FF:000001">
    <property type="entry name" value="Translation factor GUF1, mitochondrial"/>
    <property type="match status" value="1"/>
</dbReference>
<dbReference type="GO" id="GO:0043022">
    <property type="term" value="F:ribosome binding"/>
    <property type="evidence" value="ECO:0007669"/>
    <property type="project" value="UniProtKB-UniRule"/>
</dbReference>
<dbReference type="GO" id="GO:0003924">
    <property type="term" value="F:GTPase activity"/>
    <property type="evidence" value="ECO:0007669"/>
    <property type="project" value="UniProtKB-UniRule"/>
</dbReference>
<dbReference type="FunFam" id="3.30.70.240:FF:000007">
    <property type="entry name" value="Translation factor GUF1, mitochondrial"/>
    <property type="match status" value="1"/>
</dbReference>
<dbReference type="PROSITE" id="PS51722">
    <property type="entry name" value="G_TR_2"/>
    <property type="match status" value="1"/>
</dbReference>
<dbReference type="InterPro" id="IPR035647">
    <property type="entry name" value="EFG_III/V"/>
</dbReference>
<dbReference type="InterPro" id="IPR035654">
    <property type="entry name" value="LepA_IV"/>
</dbReference>
<dbReference type="SUPFAM" id="SSF54980">
    <property type="entry name" value="EF-G C-terminal domain-like"/>
    <property type="match status" value="2"/>
</dbReference>
<evidence type="ECO:0000256" key="8">
    <source>
        <dbReference type="ARBA" id="ARBA00050293"/>
    </source>
</evidence>
<dbReference type="Proteomes" id="UP000601171">
    <property type="component" value="Unassembled WGS sequence"/>
</dbReference>
<dbReference type="PROSITE" id="PS00301">
    <property type="entry name" value="G_TR_1"/>
    <property type="match status" value="1"/>
</dbReference>
<dbReference type="Pfam" id="PF06421">
    <property type="entry name" value="LepA_C"/>
    <property type="match status" value="1"/>
</dbReference>
<dbReference type="InterPro" id="IPR031157">
    <property type="entry name" value="G_TR_CS"/>
</dbReference>
<keyword evidence="7 12" id="KW-0472">Membrane</keyword>
<dbReference type="PANTHER" id="PTHR43512">
    <property type="entry name" value="TRANSLATION FACTOR GUF1-RELATED"/>
    <property type="match status" value="1"/>
</dbReference>
<dbReference type="Pfam" id="PF00679">
    <property type="entry name" value="EFG_C"/>
    <property type="match status" value="1"/>
</dbReference>
<keyword evidence="6 12" id="KW-0342">GTP-binding</keyword>
<dbReference type="InterPro" id="IPR000640">
    <property type="entry name" value="EFG_V-like"/>
</dbReference>
<keyword evidence="5 12" id="KW-0648">Protein biosynthesis</keyword>
<keyword evidence="4 12" id="KW-0378">Hydrolase</keyword>
<dbReference type="GO" id="GO:0045727">
    <property type="term" value="P:positive regulation of translation"/>
    <property type="evidence" value="ECO:0007669"/>
    <property type="project" value="UniProtKB-UniRule"/>
</dbReference>
<evidence type="ECO:0000256" key="12">
    <source>
        <dbReference type="HAMAP-Rule" id="MF_00071"/>
    </source>
</evidence>
<dbReference type="PRINTS" id="PR00315">
    <property type="entry name" value="ELONGATNFCT"/>
</dbReference>
<comment type="similarity">
    <text evidence="1 12">Belongs to the TRAFAC class translation factor GTPase superfamily. Classic translation factor GTPase family. LepA subfamily.</text>
</comment>
<dbReference type="CDD" id="cd16260">
    <property type="entry name" value="EF4_III"/>
    <property type="match status" value="1"/>
</dbReference>
<proteinExistence type="inferred from homology"/>
<evidence type="ECO:0000256" key="9">
    <source>
        <dbReference type="ARBA" id="ARBA00057626"/>
    </source>
</evidence>
<dbReference type="InterPro" id="IPR013842">
    <property type="entry name" value="LepA_CTD"/>
</dbReference>
<keyword evidence="14" id="KW-0251">Elongation factor</keyword>
<keyword evidence="2 12" id="KW-1003">Cell membrane</keyword>
<sequence>MQDFIQNRIRNFSIIAHIDHGKSTLADRLIEKTGMLASREIKSQVLDNMELERERGITIKLKAVRLVYKAKDGNEYILNLIDTPGHVDFNYEVSRSLAACEGAVLVVDSTQGIEAQTLANVYLALEQDLEILPVINKIDLPSARPDEVKKEIEEIIGIDCENAPLISAKEGINIDDVLEDIIQNVPAPIGDPNAPLKALIFDSYYDSYKGVVCYIRVFEGVIKPGMIIRMVSTGKTFEVTEVGINTNRHIPFESLGAGEVGYVTASIKNVKEARVGDTITDDDNPTDEPLPGYKKVIPMVYCGIYPAEGEDFNSVREALEKLQVNDASFVFEPETSVALGFGFRCGFLGLLHMEITQERLEREFDLNIITTAPSVIYRVTKTSGEVLEIQNPTNLPDSSEISFIEEPIVSASIMTPTEYVGAIMELCQNKRGTFLNMEYLEEKRVVLHYDMPLNEVIYDFFDALKSKTRGYASLDYELKGYKESRLVKLDILINGELVDAFSLIVHEDKAYERGRRIAERLVDVIPRHQFAVPIQAAIGSKIIARETIRALRKDVLAKCYGGDISRKKKLLEKQKEGKKRMRQIGSVDVPNEAFLTVLKYDEK</sequence>
<dbReference type="FunFam" id="3.30.70.870:FF:000004">
    <property type="entry name" value="Translation factor GUF1, mitochondrial"/>
    <property type="match status" value="1"/>
</dbReference>
<comment type="caution">
    <text evidence="14">The sequence shown here is derived from an EMBL/GenBank/DDBJ whole genome shotgun (WGS) entry which is preliminary data.</text>
</comment>
<evidence type="ECO:0000256" key="7">
    <source>
        <dbReference type="ARBA" id="ARBA00023136"/>
    </source>
</evidence>
<dbReference type="FunFam" id="2.40.30.10:FF:000015">
    <property type="entry name" value="Translation factor GUF1, mitochondrial"/>
    <property type="match status" value="1"/>
</dbReference>
<comment type="similarity">
    <text evidence="10">Belongs to the GTP-binding elongation factor family. LepA subfamily.</text>
</comment>
<evidence type="ECO:0000256" key="10">
    <source>
        <dbReference type="ARBA" id="ARBA00061052"/>
    </source>
</evidence>
<dbReference type="Pfam" id="PF00009">
    <property type="entry name" value="GTP_EFTU"/>
    <property type="match status" value="1"/>
</dbReference>
<dbReference type="InterPro" id="IPR006297">
    <property type="entry name" value="EF-4"/>
</dbReference>
<dbReference type="InterPro" id="IPR027417">
    <property type="entry name" value="P-loop_NTPase"/>
</dbReference>
<dbReference type="Gene3D" id="2.40.30.10">
    <property type="entry name" value="Translation factors"/>
    <property type="match status" value="1"/>
</dbReference>
<evidence type="ECO:0000256" key="3">
    <source>
        <dbReference type="ARBA" id="ARBA00022741"/>
    </source>
</evidence>
<evidence type="ECO:0000256" key="1">
    <source>
        <dbReference type="ARBA" id="ARBA00005454"/>
    </source>
</evidence>
<evidence type="ECO:0000256" key="6">
    <source>
        <dbReference type="ARBA" id="ARBA00023134"/>
    </source>
</evidence>
<dbReference type="NCBIfam" id="TIGR00231">
    <property type="entry name" value="small_GTP"/>
    <property type="match status" value="1"/>
</dbReference>
<keyword evidence="3 12" id="KW-0547">Nucleotide-binding</keyword>
<keyword evidence="15" id="KW-1185">Reference proteome</keyword>
<dbReference type="GO" id="GO:0005525">
    <property type="term" value="F:GTP binding"/>
    <property type="evidence" value="ECO:0007669"/>
    <property type="project" value="UniProtKB-UniRule"/>
</dbReference>
<feature type="domain" description="Tr-type G" evidence="13">
    <location>
        <begin position="7"/>
        <end position="189"/>
    </location>
</feature>
<evidence type="ECO:0000313" key="15">
    <source>
        <dbReference type="Proteomes" id="UP000601171"/>
    </source>
</evidence>
<dbReference type="InterPro" id="IPR038363">
    <property type="entry name" value="LepA_C_sf"/>
</dbReference>
<organism evidence="14 15">
    <name type="scientific">Paratissierella segnis</name>
    <dbReference type="NCBI Taxonomy" id="2763679"/>
    <lineage>
        <taxon>Bacteria</taxon>
        <taxon>Bacillati</taxon>
        <taxon>Bacillota</taxon>
        <taxon>Tissierellia</taxon>
        <taxon>Tissierellales</taxon>
        <taxon>Tissierellaceae</taxon>
        <taxon>Paratissierella</taxon>
    </lineage>
</organism>
<evidence type="ECO:0000256" key="11">
    <source>
        <dbReference type="ARBA" id="ARBA00066744"/>
    </source>
</evidence>
<dbReference type="GO" id="GO:0003746">
    <property type="term" value="F:translation elongation factor activity"/>
    <property type="evidence" value="ECO:0007669"/>
    <property type="project" value="UniProtKB-UniRule"/>
</dbReference>
<protein>
    <recommendedName>
        <fullName evidence="11 12">Elongation factor 4</fullName>
        <shortName evidence="12">EF-4</shortName>
        <ecNumber evidence="11 12">3.6.5.n1</ecNumber>
    </recommendedName>
    <alternativeName>
        <fullName evidence="12">Ribosomal back-translocase LepA</fullName>
    </alternativeName>
</protein>
<gene>
    <name evidence="12 14" type="primary">lepA</name>
    <name evidence="14" type="ORF">H8707_09085</name>
</gene>
<dbReference type="Gene3D" id="3.40.50.300">
    <property type="entry name" value="P-loop containing nucleotide triphosphate hydrolases"/>
    <property type="match status" value="1"/>
</dbReference>
<dbReference type="GO" id="GO:0005886">
    <property type="term" value="C:plasma membrane"/>
    <property type="evidence" value="ECO:0007669"/>
    <property type="project" value="UniProtKB-SubCell"/>
</dbReference>
<dbReference type="RefSeq" id="WP_262429848.1">
    <property type="nucleotide sequence ID" value="NZ_JACRTG010000019.1"/>
</dbReference>
<evidence type="ECO:0000256" key="2">
    <source>
        <dbReference type="ARBA" id="ARBA00022475"/>
    </source>
</evidence>
<dbReference type="Gene3D" id="3.30.70.870">
    <property type="entry name" value="Elongation Factor G (Translational Gtpase), domain 3"/>
    <property type="match status" value="1"/>
</dbReference>
<evidence type="ECO:0000259" key="13">
    <source>
        <dbReference type="PROSITE" id="PS51722"/>
    </source>
</evidence>
<reference evidence="14" key="1">
    <citation type="submission" date="2020-08" db="EMBL/GenBank/DDBJ databases">
        <title>Genome public.</title>
        <authorList>
            <person name="Liu C."/>
            <person name="Sun Q."/>
        </authorList>
    </citation>
    <scope>NUCLEOTIDE SEQUENCE</scope>
    <source>
        <strain evidence="14">BX21</strain>
    </source>
</reference>
<evidence type="ECO:0000313" key="14">
    <source>
        <dbReference type="EMBL" id="MBC8588394.1"/>
    </source>
</evidence>
<evidence type="ECO:0000256" key="4">
    <source>
        <dbReference type="ARBA" id="ARBA00022801"/>
    </source>
</evidence>
<dbReference type="Gene3D" id="3.30.70.240">
    <property type="match status" value="1"/>
</dbReference>
<dbReference type="InterPro" id="IPR004161">
    <property type="entry name" value="EFTu-like_2"/>
</dbReference>
<dbReference type="Gene3D" id="3.30.70.2570">
    <property type="entry name" value="Elongation factor 4, C-terminal domain"/>
    <property type="match status" value="1"/>
</dbReference>
<dbReference type="CDD" id="cd03699">
    <property type="entry name" value="EF4_II"/>
    <property type="match status" value="1"/>
</dbReference>
<dbReference type="SUPFAM" id="SSF52540">
    <property type="entry name" value="P-loop containing nucleoside triphosphate hydrolases"/>
    <property type="match status" value="1"/>
</dbReference>
<dbReference type="InterPro" id="IPR005225">
    <property type="entry name" value="Small_GTP-bd"/>
</dbReference>
<evidence type="ECO:0000256" key="5">
    <source>
        <dbReference type="ARBA" id="ARBA00022917"/>
    </source>
</evidence>
<dbReference type="Pfam" id="PF03144">
    <property type="entry name" value="GTP_EFTU_D2"/>
    <property type="match status" value="1"/>
</dbReference>
<dbReference type="CDD" id="cd03709">
    <property type="entry name" value="lepA_C"/>
    <property type="match status" value="1"/>
</dbReference>
<name>A0A926EXV4_9FIRM</name>
<dbReference type="PANTHER" id="PTHR43512:SF4">
    <property type="entry name" value="TRANSLATION FACTOR GUF1 HOMOLOG, CHLOROPLASTIC"/>
    <property type="match status" value="1"/>
</dbReference>
<comment type="function">
    <text evidence="9 12">Required for accurate and efficient protein synthesis under certain stress conditions. May act as a fidelity factor of the translation reaction, by catalyzing a one-codon backward translocation of tRNAs on improperly translocated ribosomes. Back-translocation proceeds from a post-translocation (POST) complex to a pre-translocation (PRE) complex, thus giving elongation factor G a second chance to translocate the tRNAs correctly. Binds to ribosomes in a GTP-dependent manner.</text>
</comment>
<feature type="binding site" evidence="12">
    <location>
        <begin position="19"/>
        <end position="24"/>
    </location>
    <ligand>
        <name>GTP</name>
        <dbReference type="ChEBI" id="CHEBI:37565"/>
    </ligand>
</feature>